<dbReference type="KEGG" id="csr:Cspa_c25070"/>
<evidence type="ECO:0000256" key="1">
    <source>
        <dbReference type="ARBA" id="ARBA00009437"/>
    </source>
</evidence>
<keyword evidence="3" id="KW-0238">DNA-binding</keyword>
<dbReference type="STRING" id="36745.CLSAP_23260"/>
<gene>
    <name evidence="6" type="primary">citR</name>
    <name evidence="6" type="ORF">Cspa_c25070</name>
</gene>
<dbReference type="Gene3D" id="3.40.190.290">
    <property type="match status" value="1"/>
</dbReference>
<keyword evidence="4" id="KW-0804">Transcription</keyword>
<organism evidence="6 7">
    <name type="scientific">Clostridium saccharoperbutylacetonicum N1-4(HMT)</name>
    <dbReference type="NCBI Taxonomy" id="931276"/>
    <lineage>
        <taxon>Bacteria</taxon>
        <taxon>Bacillati</taxon>
        <taxon>Bacillota</taxon>
        <taxon>Clostridia</taxon>
        <taxon>Eubacteriales</taxon>
        <taxon>Clostridiaceae</taxon>
        <taxon>Clostridium</taxon>
    </lineage>
</organism>
<accession>M1MY01</accession>
<dbReference type="GO" id="GO:0000976">
    <property type="term" value="F:transcription cis-regulatory region binding"/>
    <property type="evidence" value="ECO:0007669"/>
    <property type="project" value="TreeGrafter"/>
</dbReference>
<dbReference type="SUPFAM" id="SSF46785">
    <property type="entry name" value="Winged helix' DNA-binding domain"/>
    <property type="match status" value="1"/>
</dbReference>
<dbReference type="InterPro" id="IPR036390">
    <property type="entry name" value="WH_DNA-bd_sf"/>
</dbReference>
<keyword evidence="2" id="KW-0805">Transcription regulation</keyword>
<proteinExistence type="inferred from homology"/>
<dbReference type="Pfam" id="PF00126">
    <property type="entry name" value="HTH_1"/>
    <property type="match status" value="1"/>
</dbReference>
<dbReference type="FunFam" id="1.10.10.10:FF:000001">
    <property type="entry name" value="LysR family transcriptional regulator"/>
    <property type="match status" value="1"/>
</dbReference>
<dbReference type="eggNOG" id="COG0583">
    <property type="taxonomic scope" value="Bacteria"/>
</dbReference>
<dbReference type="RefSeq" id="WP_015392591.1">
    <property type="nucleotide sequence ID" value="NC_020291.1"/>
</dbReference>
<comment type="similarity">
    <text evidence="1">Belongs to the LysR transcriptional regulatory family.</text>
</comment>
<evidence type="ECO:0000313" key="7">
    <source>
        <dbReference type="Proteomes" id="UP000011728"/>
    </source>
</evidence>
<dbReference type="HOGENOM" id="CLU_039613_6_1_9"/>
<keyword evidence="7" id="KW-1185">Reference proteome</keyword>
<sequence length="294" mass="33892">MDNDLLTTFIYLARLKNFTKTADQLHVVQSTITSRIKHLESNIGETLFIRTNKNVELTNAGEAFLPYAKQLLSLQESAIFHLRNLELFNDTLNIGVVHSIYDCHVQEMILKYMQQNKKIAIKVTIEHSENLIQMLHEDQLDIAFIYWDIKSPKFVCEPFFSDKIILLTGAQNRKLISSGITNEELRNLPLLCSAIQTDSFTEWFYSIFPKNYVYPLDINISSNIITFLKEGIGYSFLLESAAKKFIQDGSLIEVKLLESTPPSMESYLLINKQRINSIGVTQWLKEFIPQMLLN</sequence>
<dbReference type="Pfam" id="PF03466">
    <property type="entry name" value="LysR_substrate"/>
    <property type="match status" value="1"/>
</dbReference>
<dbReference type="PRINTS" id="PR00039">
    <property type="entry name" value="HTHLYSR"/>
</dbReference>
<dbReference type="PROSITE" id="PS50931">
    <property type="entry name" value="HTH_LYSR"/>
    <property type="match status" value="1"/>
</dbReference>
<dbReference type="SUPFAM" id="SSF53850">
    <property type="entry name" value="Periplasmic binding protein-like II"/>
    <property type="match status" value="1"/>
</dbReference>
<dbReference type="PATRIC" id="fig|931276.5.peg.2512"/>
<reference evidence="6 7" key="1">
    <citation type="submission" date="2013-02" db="EMBL/GenBank/DDBJ databases">
        <title>Genome sequence of Clostridium saccharoperbutylacetonicum N1-4(HMT).</title>
        <authorList>
            <person name="Poehlein A."/>
            <person name="Daniel R."/>
        </authorList>
    </citation>
    <scope>NUCLEOTIDE SEQUENCE [LARGE SCALE GENOMIC DNA]</scope>
    <source>
        <strain evidence="7">N1-4(HMT)</strain>
    </source>
</reference>
<dbReference type="EMBL" id="CP004121">
    <property type="protein sequence ID" value="AGF56272.1"/>
    <property type="molecule type" value="Genomic_DNA"/>
</dbReference>
<dbReference type="Gene3D" id="1.10.10.10">
    <property type="entry name" value="Winged helix-like DNA-binding domain superfamily/Winged helix DNA-binding domain"/>
    <property type="match status" value="1"/>
</dbReference>
<evidence type="ECO:0000256" key="2">
    <source>
        <dbReference type="ARBA" id="ARBA00023015"/>
    </source>
</evidence>
<dbReference type="InterPro" id="IPR036388">
    <property type="entry name" value="WH-like_DNA-bd_sf"/>
</dbReference>
<dbReference type="GO" id="GO:0003700">
    <property type="term" value="F:DNA-binding transcription factor activity"/>
    <property type="evidence" value="ECO:0007669"/>
    <property type="project" value="InterPro"/>
</dbReference>
<dbReference type="Proteomes" id="UP000011728">
    <property type="component" value="Chromosome"/>
</dbReference>
<dbReference type="AlphaFoldDB" id="M1MY01"/>
<feature type="domain" description="HTH lysR-type" evidence="5">
    <location>
        <begin position="1"/>
        <end position="58"/>
    </location>
</feature>
<evidence type="ECO:0000256" key="3">
    <source>
        <dbReference type="ARBA" id="ARBA00023125"/>
    </source>
</evidence>
<dbReference type="InterPro" id="IPR005119">
    <property type="entry name" value="LysR_subst-bd"/>
</dbReference>
<evidence type="ECO:0000313" key="6">
    <source>
        <dbReference type="EMBL" id="AGF56272.1"/>
    </source>
</evidence>
<dbReference type="InterPro" id="IPR000847">
    <property type="entry name" value="LysR_HTH_N"/>
</dbReference>
<name>M1MY01_9CLOT</name>
<dbReference type="OrthoDB" id="119203at2"/>
<dbReference type="PANTHER" id="PTHR30126">
    <property type="entry name" value="HTH-TYPE TRANSCRIPTIONAL REGULATOR"/>
    <property type="match status" value="1"/>
</dbReference>
<dbReference type="CDD" id="cd05466">
    <property type="entry name" value="PBP2_LTTR_substrate"/>
    <property type="match status" value="1"/>
</dbReference>
<evidence type="ECO:0000259" key="5">
    <source>
        <dbReference type="PROSITE" id="PS50931"/>
    </source>
</evidence>
<dbReference type="PANTHER" id="PTHR30126:SF40">
    <property type="entry name" value="HTH-TYPE TRANSCRIPTIONAL REGULATOR GLTR"/>
    <property type="match status" value="1"/>
</dbReference>
<protein>
    <submittedName>
        <fullName evidence="6">HTH-type transcriptional regulator CitR</fullName>
    </submittedName>
</protein>
<evidence type="ECO:0000256" key="4">
    <source>
        <dbReference type="ARBA" id="ARBA00023163"/>
    </source>
</evidence>